<accession>A0AAV0AI90</accession>
<name>A0AAV0AI90_PHAPC</name>
<gene>
    <name evidence="1" type="ORF">PPACK8108_LOCUS1855</name>
</gene>
<organism evidence="1 2">
    <name type="scientific">Phakopsora pachyrhizi</name>
    <name type="common">Asian soybean rust disease fungus</name>
    <dbReference type="NCBI Taxonomy" id="170000"/>
    <lineage>
        <taxon>Eukaryota</taxon>
        <taxon>Fungi</taxon>
        <taxon>Dikarya</taxon>
        <taxon>Basidiomycota</taxon>
        <taxon>Pucciniomycotina</taxon>
        <taxon>Pucciniomycetes</taxon>
        <taxon>Pucciniales</taxon>
        <taxon>Phakopsoraceae</taxon>
        <taxon>Phakopsora</taxon>
    </lineage>
</organism>
<proteinExistence type="predicted"/>
<dbReference type="AlphaFoldDB" id="A0AAV0AI90"/>
<keyword evidence="2" id="KW-1185">Reference proteome</keyword>
<comment type="caution">
    <text evidence="1">The sequence shown here is derived from an EMBL/GenBank/DDBJ whole genome shotgun (WGS) entry which is preliminary data.</text>
</comment>
<sequence>MPCNLSSSEQLARTIRELEIEDLMESESDSDREDDILLLHDLYTKRYLVPQSSIKLLKTYFPEDLMQPSPSNFKQLTRTTHIRGVKATLKEEDKGAK</sequence>
<reference evidence="1" key="1">
    <citation type="submission" date="2022-06" db="EMBL/GenBank/DDBJ databases">
        <authorList>
            <consortium name="SYNGENTA / RWTH Aachen University"/>
        </authorList>
    </citation>
    <scope>NUCLEOTIDE SEQUENCE</scope>
</reference>
<evidence type="ECO:0000313" key="2">
    <source>
        <dbReference type="Proteomes" id="UP001153365"/>
    </source>
</evidence>
<protein>
    <submittedName>
        <fullName evidence="1">Uncharacterized protein</fullName>
    </submittedName>
</protein>
<dbReference type="Proteomes" id="UP001153365">
    <property type="component" value="Unassembled WGS sequence"/>
</dbReference>
<dbReference type="EMBL" id="CALTRL010000310">
    <property type="protein sequence ID" value="CAH7667453.1"/>
    <property type="molecule type" value="Genomic_DNA"/>
</dbReference>
<evidence type="ECO:0000313" key="1">
    <source>
        <dbReference type="EMBL" id="CAH7667453.1"/>
    </source>
</evidence>